<dbReference type="InterPro" id="IPR058533">
    <property type="entry name" value="Cation_efflux_TM"/>
</dbReference>
<evidence type="ECO:0000256" key="2">
    <source>
        <dbReference type="ARBA" id="ARBA00008873"/>
    </source>
</evidence>
<feature type="transmembrane region" description="Helical" evidence="9">
    <location>
        <begin position="81"/>
        <end position="105"/>
    </location>
</feature>
<evidence type="ECO:0000256" key="8">
    <source>
        <dbReference type="ARBA" id="ARBA00023136"/>
    </source>
</evidence>
<keyword evidence="7" id="KW-0406">Ion transport</keyword>
<evidence type="ECO:0000256" key="4">
    <source>
        <dbReference type="ARBA" id="ARBA00022692"/>
    </source>
</evidence>
<feature type="transmembrane region" description="Helical" evidence="9">
    <location>
        <begin position="51"/>
        <end position="69"/>
    </location>
</feature>
<organism evidence="12 13">
    <name type="scientific">Roseisolibacter agri</name>
    <dbReference type="NCBI Taxonomy" id="2014610"/>
    <lineage>
        <taxon>Bacteria</taxon>
        <taxon>Pseudomonadati</taxon>
        <taxon>Gemmatimonadota</taxon>
        <taxon>Gemmatimonadia</taxon>
        <taxon>Gemmatimonadales</taxon>
        <taxon>Gemmatimonadaceae</taxon>
        <taxon>Roseisolibacter</taxon>
    </lineage>
</organism>
<keyword evidence="5" id="KW-0864">Zinc transport</keyword>
<gene>
    <name evidence="12" type="primary">czcD_2</name>
    <name evidence="12" type="ORF">rosag_47110</name>
</gene>
<dbReference type="EMBL" id="BRXS01000008">
    <property type="protein sequence ID" value="GLC28198.1"/>
    <property type="molecule type" value="Genomic_DNA"/>
</dbReference>
<name>A0AA37VCY4_9BACT</name>
<dbReference type="SUPFAM" id="SSF160240">
    <property type="entry name" value="Cation efflux protein cytoplasmic domain-like"/>
    <property type="match status" value="1"/>
</dbReference>
<dbReference type="Pfam" id="PF01545">
    <property type="entry name" value="Cation_efflux"/>
    <property type="match status" value="1"/>
</dbReference>
<comment type="subcellular location">
    <subcellularLocation>
        <location evidence="1">Membrane</location>
        <topology evidence="1">Multi-pass membrane protein</topology>
    </subcellularLocation>
</comment>
<keyword evidence="8 9" id="KW-0472">Membrane</keyword>
<evidence type="ECO:0000256" key="6">
    <source>
        <dbReference type="ARBA" id="ARBA00022989"/>
    </source>
</evidence>
<dbReference type="NCBIfam" id="TIGR01297">
    <property type="entry name" value="CDF"/>
    <property type="match status" value="1"/>
</dbReference>
<feature type="transmembrane region" description="Helical" evidence="9">
    <location>
        <begin position="152"/>
        <end position="173"/>
    </location>
</feature>
<dbReference type="GO" id="GO:0005385">
    <property type="term" value="F:zinc ion transmembrane transporter activity"/>
    <property type="evidence" value="ECO:0007669"/>
    <property type="project" value="TreeGrafter"/>
</dbReference>
<keyword evidence="4 9" id="KW-0812">Transmembrane</keyword>
<dbReference type="InterPro" id="IPR002524">
    <property type="entry name" value="Cation_efflux"/>
</dbReference>
<dbReference type="Gene3D" id="1.20.1510.10">
    <property type="entry name" value="Cation efflux protein transmembrane domain"/>
    <property type="match status" value="1"/>
</dbReference>
<feature type="domain" description="Cation efflux protein cytoplasmic" evidence="11">
    <location>
        <begin position="214"/>
        <end position="288"/>
    </location>
</feature>
<dbReference type="RefSeq" id="WP_284352611.1">
    <property type="nucleotide sequence ID" value="NZ_BRXS01000008.1"/>
</dbReference>
<dbReference type="AlphaFoldDB" id="A0AA37VCY4"/>
<dbReference type="PANTHER" id="PTHR11562">
    <property type="entry name" value="CATION EFFLUX PROTEIN/ ZINC TRANSPORTER"/>
    <property type="match status" value="1"/>
</dbReference>
<feature type="domain" description="Cation efflux protein transmembrane" evidence="10">
    <location>
        <begin position="21"/>
        <end position="210"/>
    </location>
</feature>
<reference evidence="12" key="1">
    <citation type="submission" date="2022-08" db="EMBL/GenBank/DDBJ databases">
        <title>Draft genome sequencing of Roseisolibacter agri AW1220.</title>
        <authorList>
            <person name="Tobiishi Y."/>
            <person name="Tonouchi A."/>
        </authorList>
    </citation>
    <scope>NUCLEOTIDE SEQUENCE</scope>
    <source>
        <strain evidence="12">AW1220</strain>
    </source>
</reference>
<proteinExistence type="inferred from homology"/>
<dbReference type="GO" id="GO:0005886">
    <property type="term" value="C:plasma membrane"/>
    <property type="evidence" value="ECO:0007669"/>
    <property type="project" value="TreeGrafter"/>
</dbReference>
<keyword evidence="5" id="KW-0862">Zinc</keyword>
<keyword evidence="3" id="KW-0813">Transport</keyword>
<accession>A0AA37VCY4</accession>
<protein>
    <submittedName>
        <fullName evidence="12">Cation diffusion facilitator transporter</fullName>
    </submittedName>
</protein>
<dbReference type="PANTHER" id="PTHR11562:SF17">
    <property type="entry name" value="RE54080P-RELATED"/>
    <property type="match status" value="1"/>
</dbReference>
<dbReference type="Proteomes" id="UP001161325">
    <property type="component" value="Unassembled WGS sequence"/>
</dbReference>
<comment type="similarity">
    <text evidence="2">Belongs to the cation diffusion facilitator (CDF) transporter (TC 2.A.4) family. SLC30A subfamily.</text>
</comment>
<feature type="transmembrane region" description="Helical" evidence="9">
    <location>
        <begin position="21"/>
        <end position="39"/>
    </location>
</feature>
<sequence length="298" mass="31272">MSTAHGQAPTAAGRNKRRLQLVVGFTSVYLIAEVVGGIVTKSLALLADAGHMLTDVGGLVLALIAIRLAERPATPQRTFGYYRIEILAALTNAVVLIVISLYILYEAYQRFRNPPEVASGGMLVVAGIGLVVNLAGMFLLRGSSAESLNMKGAYFEVLSDMITSVGVMVAGVIMLTTGWYYADPIISAGIGLFILPRTWKLLHEAVGVLLEGTPADVDLAAVRATIAAVPDVVGVHDLHVWSLTSGTNALSVHVVAADGAAYGAVLAAIQAGVTSGHKIAHLTVQVEPPEWETGETHL</sequence>
<evidence type="ECO:0000313" key="13">
    <source>
        <dbReference type="Proteomes" id="UP001161325"/>
    </source>
</evidence>
<dbReference type="SUPFAM" id="SSF161111">
    <property type="entry name" value="Cation efflux protein transmembrane domain-like"/>
    <property type="match status" value="1"/>
</dbReference>
<evidence type="ECO:0000259" key="10">
    <source>
        <dbReference type="Pfam" id="PF01545"/>
    </source>
</evidence>
<evidence type="ECO:0000256" key="1">
    <source>
        <dbReference type="ARBA" id="ARBA00004141"/>
    </source>
</evidence>
<evidence type="ECO:0000256" key="3">
    <source>
        <dbReference type="ARBA" id="ARBA00022448"/>
    </source>
</evidence>
<evidence type="ECO:0000256" key="5">
    <source>
        <dbReference type="ARBA" id="ARBA00022906"/>
    </source>
</evidence>
<dbReference type="InterPro" id="IPR036837">
    <property type="entry name" value="Cation_efflux_CTD_sf"/>
</dbReference>
<keyword evidence="13" id="KW-1185">Reference proteome</keyword>
<comment type="caution">
    <text evidence="12">The sequence shown here is derived from an EMBL/GenBank/DDBJ whole genome shotgun (WGS) entry which is preliminary data.</text>
</comment>
<dbReference type="InterPro" id="IPR027469">
    <property type="entry name" value="Cation_efflux_TMD_sf"/>
</dbReference>
<dbReference type="Pfam" id="PF16916">
    <property type="entry name" value="ZT_dimer"/>
    <property type="match status" value="1"/>
</dbReference>
<evidence type="ECO:0000313" key="12">
    <source>
        <dbReference type="EMBL" id="GLC28198.1"/>
    </source>
</evidence>
<dbReference type="InterPro" id="IPR050681">
    <property type="entry name" value="CDF/SLC30A"/>
</dbReference>
<evidence type="ECO:0000256" key="7">
    <source>
        <dbReference type="ARBA" id="ARBA00023065"/>
    </source>
</evidence>
<evidence type="ECO:0000256" key="9">
    <source>
        <dbReference type="SAM" id="Phobius"/>
    </source>
</evidence>
<dbReference type="InterPro" id="IPR027470">
    <property type="entry name" value="Cation_efflux_CTD"/>
</dbReference>
<evidence type="ECO:0000259" key="11">
    <source>
        <dbReference type="Pfam" id="PF16916"/>
    </source>
</evidence>
<keyword evidence="6 9" id="KW-1133">Transmembrane helix</keyword>
<feature type="transmembrane region" description="Helical" evidence="9">
    <location>
        <begin position="117"/>
        <end position="140"/>
    </location>
</feature>